<protein>
    <submittedName>
        <fullName evidence="1">Uncharacterized protein</fullName>
    </submittedName>
</protein>
<dbReference type="EMBL" id="JADMLG010000017">
    <property type="protein sequence ID" value="MBH0780685.1"/>
    <property type="molecule type" value="Genomic_DNA"/>
</dbReference>
<keyword evidence="2" id="KW-1185">Reference proteome</keyword>
<dbReference type="InterPro" id="IPR049457">
    <property type="entry name" value="Emfourin"/>
</dbReference>
<dbReference type="Proteomes" id="UP000655751">
    <property type="component" value="Unassembled WGS sequence"/>
</dbReference>
<evidence type="ECO:0000313" key="1">
    <source>
        <dbReference type="EMBL" id="MBH0780685.1"/>
    </source>
</evidence>
<gene>
    <name evidence="1" type="ORF">IT779_30895</name>
</gene>
<dbReference type="RefSeq" id="WP_196152995.1">
    <property type="nucleotide sequence ID" value="NZ_JADMLG010000017.1"/>
</dbReference>
<accession>A0A931IJ87</accession>
<name>A0A931IJ87_9NOCA</name>
<evidence type="ECO:0000313" key="2">
    <source>
        <dbReference type="Proteomes" id="UP000655751"/>
    </source>
</evidence>
<dbReference type="Pfam" id="PF20242">
    <property type="entry name" value="Emfourin"/>
    <property type="match status" value="1"/>
</dbReference>
<sequence>MRISLDTYGGLTGGFGNPSVVVVTDRLDGHARAELDRLIRAAVATRHRPAPEADSDRSRDAQTYEITIDAADAETVVLSAVDGNVSEEFARLRDWLRDHSDESELNGDKR</sequence>
<dbReference type="AlphaFoldDB" id="A0A931IJ87"/>
<reference evidence="1" key="1">
    <citation type="submission" date="2020-11" db="EMBL/GenBank/DDBJ databases">
        <title>Nocardia NEAU-351.nov., a novel actinomycete isolated from the cow dung.</title>
        <authorList>
            <person name="Zhang X."/>
        </authorList>
    </citation>
    <scope>NUCLEOTIDE SEQUENCE</scope>
    <source>
        <strain evidence="1">NEAU-351</strain>
    </source>
</reference>
<proteinExistence type="predicted"/>
<organism evidence="1 2">
    <name type="scientific">Nocardia bovistercoris</name>
    <dbReference type="NCBI Taxonomy" id="2785916"/>
    <lineage>
        <taxon>Bacteria</taxon>
        <taxon>Bacillati</taxon>
        <taxon>Actinomycetota</taxon>
        <taxon>Actinomycetes</taxon>
        <taxon>Mycobacteriales</taxon>
        <taxon>Nocardiaceae</taxon>
        <taxon>Nocardia</taxon>
    </lineage>
</organism>
<comment type="caution">
    <text evidence="1">The sequence shown here is derived from an EMBL/GenBank/DDBJ whole genome shotgun (WGS) entry which is preliminary data.</text>
</comment>